<dbReference type="FunFam" id="3.40.50.150:FF:000053">
    <property type="entry name" value="Release factor glutamine methyltransferase"/>
    <property type="match status" value="1"/>
</dbReference>
<keyword evidence="1 5" id="KW-0489">Methyltransferase</keyword>
<dbReference type="SUPFAM" id="SSF53335">
    <property type="entry name" value="S-adenosyl-L-methionine-dependent methyltransferases"/>
    <property type="match status" value="1"/>
</dbReference>
<evidence type="ECO:0000256" key="4">
    <source>
        <dbReference type="ARBA" id="ARBA00048391"/>
    </source>
</evidence>
<feature type="binding site" evidence="5">
    <location>
        <position position="214"/>
    </location>
    <ligand>
        <name>S-adenosyl-L-methionine</name>
        <dbReference type="ChEBI" id="CHEBI:59789"/>
    </ligand>
</feature>
<comment type="function">
    <text evidence="5">Methylates the class 1 translation termination release factors RF1/PrfA and RF2/PrfB on the glutamine residue of the universally conserved GGQ motif.</text>
</comment>
<dbReference type="EC" id="2.1.1.297" evidence="5"/>
<dbReference type="Gene3D" id="3.40.50.150">
    <property type="entry name" value="Vaccinia Virus protein VP39"/>
    <property type="match status" value="1"/>
</dbReference>
<evidence type="ECO:0000256" key="2">
    <source>
        <dbReference type="ARBA" id="ARBA00022679"/>
    </source>
</evidence>
<dbReference type="HAMAP" id="MF_02126">
    <property type="entry name" value="RF_methyltr_PrmC"/>
    <property type="match status" value="1"/>
</dbReference>
<dbReference type="PROSITE" id="PS00092">
    <property type="entry name" value="N6_MTASE"/>
    <property type="match status" value="1"/>
</dbReference>
<dbReference type="KEGG" id="snan:I6N98_15020"/>
<feature type="binding site" evidence="5">
    <location>
        <begin position="148"/>
        <end position="152"/>
    </location>
    <ligand>
        <name>S-adenosyl-L-methionine</name>
        <dbReference type="ChEBI" id="CHEBI:59789"/>
    </ligand>
</feature>
<dbReference type="InterPro" id="IPR040758">
    <property type="entry name" value="PrmC_N"/>
</dbReference>
<evidence type="ECO:0000256" key="3">
    <source>
        <dbReference type="ARBA" id="ARBA00022691"/>
    </source>
</evidence>
<gene>
    <name evidence="5 8" type="primary">prmC</name>
    <name evidence="8" type="ORF">I6N98_15020</name>
</gene>
<comment type="similarity">
    <text evidence="5">Belongs to the protein N5-glutamine methyltransferase family. PrmC subfamily.</text>
</comment>
<dbReference type="EMBL" id="CP066167">
    <property type="protein sequence ID" value="QQD17645.1"/>
    <property type="molecule type" value="Genomic_DNA"/>
</dbReference>
<dbReference type="PANTHER" id="PTHR18895:SF74">
    <property type="entry name" value="MTRF1L RELEASE FACTOR GLUTAMINE METHYLTRANSFERASE"/>
    <property type="match status" value="1"/>
</dbReference>
<dbReference type="InterPro" id="IPR029063">
    <property type="entry name" value="SAM-dependent_MTases_sf"/>
</dbReference>
<evidence type="ECO:0000313" key="8">
    <source>
        <dbReference type="EMBL" id="QQD17645.1"/>
    </source>
</evidence>
<dbReference type="NCBIfam" id="TIGR03534">
    <property type="entry name" value="RF_mod_PrmC"/>
    <property type="match status" value="1"/>
</dbReference>
<organism evidence="8 9">
    <name type="scientific">Spongiibacter nanhainus</name>
    <dbReference type="NCBI Taxonomy" id="2794344"/>
    <lineage>
        <taxon>Bacteria</taxon>
        <taxon>Pseudomonadati</taxon>
        <taxon>Pseudomonadota</taxon>
        <taxon>Gammaproteobacteria</taxon>
        <taxon>Cellvibrionales</taxon>
        <taxon>Spongiibacteraceae</taxon>
        <taxon>Spongiibacter</taxon>
    </lineage>
</organism>
<dbReference type="GO" id="GO:0102559">
    <property type="term" value="F:peptide chain release factor N(5)-glutamine methyltransferase activity"/>
    <property type="evidence" value="ECO:0007669"/>
    <property type="project" value="UniProtKB-EC"/>
</dbReference>
<dbReference type="Gene3D" id="1.10.8.10">
    <property type="entry name" value="DNA helicase RuvA subunit, C-terminal domain"/>
    <property type="match status" value="1"/>
</dbReference>
<feature type="binding site" evidence="5">
    <location>
        <position position="199"/>
    </location>
    <ligand>
        <name>S-adenosyl-L-methionine</name>
        <dbReference type="ChEBI" id="CHEBI:59789"/>
    </ligand>
</feature>
<evidence type="ECO:0000259" key="6">
    <source>
        <dbReference type="Pfam" id="PF05175"/>
    </source>
</evidence>
<dbReference type="InterPro" id="IPR007848">
    <property type="entry name" value="Small_mtfrase_dom"/>
</dbReference>
<sequence length="316" mass="34981">MSLCRATSTRWLAPCVRNTRQTCWRHWRIDVLTIAEALRSHTALTESDSAQLDTALLLCHCLQQPRSYLYTWPEKTLSETQGEQFRALMERRQRGEPVAYLLGYREFWSLSLQVSADTLIPRPDTECVVEQALLLVDAEPAHRVLDLGTGTGAIALALASERPHWRVTGSDVKPAAVALAQANAQQLAIANVAFLQANWFDGLTAQRFALIVSNPPYIAADDPHLGQGDLRFEPSSALVAQQNGLADLQHIIDTAPDYLLPGGWLLLEHGFEQGSAVRELLTQRGYLAVASGDDYGGNQRMSWGQWPAESEQPRNG</sequence>
<dbReference type="InterPro" id="IPR002052">
    <property type="entry name" value="DNA_methylase_N6_adenine_CS"/>
</dbReference>
<dbReference type="GO" id="GO:0032259">
    <property type="term" value="P:methylation"/>
    <property type="evidence" value="ECO:0007669"/>
    <property type="project" value="UniProtKB-KW"/>
</dbReference>
<reference evidence="8 9" key="1">
    <citation type="submission" date="2020-12" db="EMBL/GenBank/DDBJ databases">
        <authorList>
            <person name="Shan Y."/>
        </authorList>
    </citation>
    <scope>NUCLEOTIDE SEQUENCE [LARGE SCALE GENOMIC DNA]</scope>
    <source>
        <strain evidence="9">csc3.9</strain>
    </source>
</reference>
<dbReference type="InterPro" id="IPR050320">
    <property type="entry name" value="N5-glutamine_MTase"/>
</dbReference>
<dbReference type="Proteomes" id="UP000596063">
    <property type="component" value="Chromosome"/>
</dbReference>
<keyword evidence="9" id="KW-1185">Reference proteome</keyword>
<dbReference type="InterPro" id="IPR019874">
    <property type="entry name" value="RF_methyltr_PrmC"/>
</dbReference>
<keyword evidence="3 5" id="KW-0949">S-adenosyl-L-methionine</keyword>
<evidence type="ECO:0000259" key="7">
    <source>
        <dbReference type="Pfam" id="PF17827"/>
    </source>
</evidence>
<feature type="domain" description="Release factor glutamine methyltransferase N-terminal" evidence="7">
    <location>
        <begin position="43"/>
        <end position="103"/>
    </location>
</feature>
<dbReference type="GO" id="GO:0003676">
    <property type="term" value="F:nucleic acid binding"/>
    <property type="evidence" value="ECO:0007669"/>
    <property type="project" value="InterPro"/>
</dbReference>
<dbReference type="Pfam" id="PF05175">
    <property type="entry name" value="MTS"/>
    <property type="match status" value="1"/>
</dbReference>
<dbReference type="NCBIfam" id="TIGR00536">
    <property type="entry name" value="hemK_fam"/>
    <property type="match status" value="1"/>
</dbReference>
<keyword evidence="2 5" id="KW-0808">Transferase</keyword>
<dbReference type="Pfam" id="PF17827">
    <property type="entry name" value="PrmC_N"/>
    <property type="match status" value="1"/>
</dbReference>
<evidence type="ECO:0000256" key="5">
    <source>
        <dbReference type="HAMAP-Rule" id="MF_02126"/>
    </source>
</evidence>
<dbReference type="AlphaFoldDB" id="A0A7T4UQT8"/>
<feature type="domain" description="Methyltransferase small" evidence="6">
    <location>
        <begin position="137"/>
        <end position="220"/>
    </location>
</feature>
<protein>
    <recommendedName>
        <fullName evidence="5">Release factor glutamine methyltransferase</fullName>
        <shortName evidence="5">RF MTase</shortName>
        <ecNumber evidence="5">2.1.1.297</ecNumber>
    </recommendedName>
    <alternativeName>
        <fullName evidence="5">N5-glutamine methyltransferase PrmC</fullName>
    </alternativeName>
    <alternativeName>
        <fullName evidence="5">Protein-(glutamine-N5) MTase PrmC</fullName>
    </alternativeName>
    <alternativeName>
        <fullName evidence="5">Protein-glutamine N-methyltransferase PrmC</fullName>
    </alternativeName>
</protein>
<evidence type="ECO:0000256" key="1">
    <source>
        <dbReference type="ARBA" id="ARBA00022603"/>
    </source>
</evidence>
<feature type="binding site" evidence="5">
    <location>
        <begin position="214"/>
        <end position="217"/>
    </location>
    <ligand>
        <name>substrate</name>
    </ligand>
</feature>
<comment type="catalytic activity">
    <reaction evidence="4 5">
        <text>L-glutaminyl-[peptide chain release factor] + S-adenosyl-L-methionine = N(5)-methyl-L-glutaminyl-[peptide chain release factor] + S-adenosyl-L-homocysteine + H(+)</text>
        <dbReference type="Rhea" id="RHEA:42896"/>
        <dbReference type="Rhea" id="RHEA-COMP:10271"/>
        <dbReference type="Rhea" id="RHEA-COMP:10272"/>
        <dbReference type="ChEBI" id="CHEBI:15378"/>
        <dbReference type="ChEBI" id="CHEBI:30011"/>
        <dbReference type="ChEBI" id="CHEBI:57856"/>
        <dbReference type="ChEBI" id="CHEBI:59789"/>
        <dbReference type="ChEBI" id="CHEBI:61891"/>
        <dbReference type="EC" id="2.1.1.297"/>
    </reaction>
</comment>
<dbReference type="PANTHER" id="PTHR18895">
    <property type="entry name" value="HEMK METHYLTRANSFERASE"/>
    <property type="match status" value="1"/>
</dbReference>
<evidence type="ECO:0000313" key="9">
    <source>
        <dbReference type="Proteomes" id="UP000596063"/>
    </source>
</evidence>
<dbReference type="InterPro" id="IPR004556">
    <property type="entry name" value="HemK-like"/>
</dbReference>
<feature type="binding site" evidence="5">
    <location>
        <position position="171"/>
    </location>
    <ligand>
        <name>S-adenosyl-L-methionine</name>
        <dbReference type="ChEBI" id="CHEBI:59789"/>
    </ligand>
</feature>
<dbReference type="CDD" id="cd02440">
    <property type="entry name" value="AdoMet_MTases"/>
    <property type="match status" value="1"/>
</dbReference>
<proteinExistence type="inferred from homology"/>
<name>A0A7T4UQT8_9GAMM</name>
<accession>A0A7T4UQT8</accession>